<dbReference type="InterPro" id="IPR009057">
    <property type="entry name" value="Homeodomain-like_sf"/>
</dbReference>
<feature type="domain" description="HTH araC/xylS-type" evidence="4">
    <location>
        <begin position="187"/>
        <end position="285"/>
    </location>
</feature>
<evidence type="ECO:0000259" key="4">
    <source>
        <dbReference type="PROSITE" id="PS01124"/>
    </source>
</evidence>
<organism evidence="5 6">
    <name type="scientific">Dyadobacter flavalbus</name>
    <dbReference type="NCBI Taxonomy" id="2579942"/>
    <lineage>
        <taxon>Bacteria</taxon>
        <taxon>Pseudomonadati</taxon>
        <taxon>Bacteroidota</taxon>
        <taxon>Cytophagia</taxon>
        <taxon>Cytophagales</taxon>
        <taxon>Spirosomataceae</taxon>
        <taxon>Dyadobacter</taxon>
    </lineage>
</organism>
<dbReference type="InterPro" id="IPR037923">
    <property type="entry name" value="HTH-like"/>
</dbReference>
<dbReference type="Pfam" id="PF02311">
    <property type="entry name" value="AraC_binding"/>
    <property type="match status" value="1"/>
</dbReference>
<proteinExistence type="predicted"/>
<dbReference type="InterPro" id="IPR003313">
    <property type="entry name" value="AraC-bd"/>
</dbReference>
<gene>
    <name evidence="5" type="ORF">FEM33_22820</name>
</gene>
<dbReference type="CDD" id="cd06976">
    <property type="entry name" value="cupin_MtlR-like_N"/>
    <property type="match status" value="1"/>
</dbReference>
<sequence length="303" mass="35069">MKPLLLKVPKGLQKSFSIRQDVVLYFYDRWHYHPELELIHIEQGSGTQFVGDNIRNFRSGDLLLIGPNLPHYWRCDEKYFQRESQLYAQATVVHFSEEIFGKSFLALPENKAIHELLLNSRRGLKISGSGTEEVKALLKDLLNQKSGNTVISLLRILESLAQCAGVEMLSELPFQEEFDPYDTDRINHIYQYSVRNFQKKISIEEISEVASISPNSFCRYFKSRSRKTYSQFLLELRIGHACKLLAETNLSVAQVCYESGFNNFANFNKYFKIYTGKSPLLYQKEFRKMPVSTNRPSSLNPVP</sequence>
<keyword evidence="2" id="KW-0238">DNA-binding</keyword>
<dbReference type="SUPFAM" id="SSF51215">
    <property type="entry name" value="Regulatory protein AraC"/>
    <property type="match status" value="1"/>
</dbReference>
<keyword evidence="6" id="KW-1185">Reference proteome</keyword>
<dbReference type="Gene3D" id="1.10.10.60">
    <property type="entry name" value="Homeodomain-like"/>
    <property type="match status" value="2"/>
</dbReference>
<keyword evidence="1" id="KW-0805">Transcription regulation</keyword>
<dbReference type="InterPro" id="IPR018060">
    <property type="entry name" value="HTH_AraC"/>
</dbReference>
<evidence type="ECO:0000256" key="2">
    <source>
        <dbReference type="ARBA" id="ARBA00023125"/>
    </source>
</evidence>
<dbReference type="SMART" id="SM00342">
    <property type="entry name" value="HTH_ARAC"/>
    <property type="match status" value="1"/>
</dbReference>
<evidence type="ECO:0000313" key="6">
    <source>
        <dbReference type="Proteomes" id="UP000323994"/>
    </source>
</evidence>
<dbReference type="PANTHER" id="PTHR43280:SF27">
    <property type="entry name" value="TRANSCRIPTIONAL REGULATOR MTLR"/>
    <property type="match status" value="1"/>
</dbReference>
<dbReference type="Gene3D" id="2.60.120.10">
    <property type="entry name" value="Jelly Rolls"/>
    <property type="match status" value="1"/>
</dbReference>
<dbReference type="PANTHER" id="PTHR43280">
    <property type="entry name" value="ARAC-FAMILY TRANSCRIPTIONAL REGULATOR"/>
    <property type="match status" value="1"/>
</dbReference>
<keyword evidence="3" id="KW-0804">Transcription</keyword>
<dbReference type="Pfam" id="PF12833">
    <property type="entry name" value="HTH_18"/>
    <property type="match status" value="1"/>
</dbReference>
<dbReference type="GO" id="GO:0003700">
    <property type="term" value="F:DNA-binding transcription factor activity"/>
    <property type="evidence" value="ECO:0007669"/>
    <property type="project" value="InterPro"/>
</dbReference>
<protein>
    <submittedName>
        <fullName evidence="5">AraC family transcriptional regulator</fullName>
    </submittedName>
</protein>
<dbReference type="PROSITE" id="PS01124">
    <property type="entry name" value="HTH_ARAC_FAMILY_2"/>
    <property type="match status" value="1"/>
</dbReference>
<evidence type="ECO:0000256" key="1">
    <source>
        <dbReference type="ARBA" id="ARBA00023015"/>
    </source>
</evidence>
<dbReference type="InterPro" id="IPR014710">
    <property type="entry name" value="RmlC-like_jellyroll"/>
</dbReference>
<dbReference type="Proteomes" id="UP000323994">
    <property type="component" value="Unassembled WGS sequence"/>
</dbReference>
<dbReference type="EMBL" id="VBSN01000069">
    <property type="protein sequence ID" value="KAA6434116.1"/>
    <property type="molecule type" value="Genomic_DNA"/>
</dbReference>
<name>A0A5M8QH88_9BACT</name>
<dbReference type="SUPFAM" id="SSF46689">
    <property type="entry name" value="Homeodomain-like"/>
    <property type="match status" value="2"/>
</dbReference>
<reference evidence="5 6" key="1">
    <citation type="submission" date="2019-05" db="EMBL/GenBank/DDBJ databases">
        <authorList>
            <person name="Qu J.-H."/>
        </authorList>
    </citation>
    <scope>NUCLEOTIDE SEQUENCE [LARGE SCALE GENOMIC DNA]</scope>
    <source>
        <strain evidence="5 6">NS28</strain>
    </source>
</reference>
<accession>A0A5M8QH88</accession>
<dbReference type="OrthoDB" id="792101at2"/>
<dbReference type="RefSeq" id="WP_139014282.1">
    <property type="nucleotide sequence ID" value="NZ_VBSN01000069.1"/>
</dbReference>
<comment type="caution">
    <text evidence="5">The sequence shown here is derived from an EMBL/GenBank/DDBJ whole genome shotgun (WGS) entry which is preliminary data.</text>
</comment>
<evidence type="ECO:0000313" key="5">
    <source>
        <dbReference type="EMBL" id="KAA6434116.1"/>
    </source>
</evidence>
<dbReference type="GO" id="GO:0043565">
    <property type="term" value="F:sequence-specific DNA binding"/>
    <property type="evidence" value="ECO:0007669"/>
    <property type="project" value="InterPro"/>
</dbReference>
<dbReference type="AlphaFoldDB" id="A0A5M8QH88"/>
<evidence type="ECO:0000256" key="3">
    <source>
        <dbReference type="ARBA" id="ARBA00023163"/>
    </source>
</evidence>